<dbReference type="Proteomes" id="UP000574067">
    <property type="component" value="Unassembled WGS sequence"/>
</dbReference>
<dbReference type="CDD" id="cd02440">
    <property type="entry name" value="AdoMet_MTases"/>
    <property type="match status" value="1"/>
</dbReference>
<keyword evidence="2 4" id="KW-0808">Transferase</keyword>
<dbReference type="RefSeq" id="WP_169158341.1">
    <property type="nucleotide sequence ID" value="NZ_JABBFW010000001.1"/>
</dbReference>
<dbReference type="Pfam" id="PF03602">
    <property type="entry name" value="Cons_hypoth95"/>
    <property type="match status" value="1"/>
</dbReference>
<dbReference type="Gene3D" id="3.40.50.150">
    <property type="entry name" value="Vaccinia Virus protein VP39"/>
    <property type="match status" value="1"/>
</dbReference>
<feature type="compositionally biased region" description="Low complexity" evidence="3">
    <location>
        <begin position="13"/>
        <end position="34"/>
    </location>
</feature>
<sequence>MTRAAPPREVRSPRGGAPASPSGKPAKSAASTAPREVRLIGGVWKRSRLPVADRPGLRPTPDRVRETLFNWLGQDLTGWRVLDAYAGSGALGFEAASRGAASVLLLERDAQLVASLRASRQRLKATQVEVRQADAISTMRSAAPGSFDLVLLDPPFDAGLFEASLAAARPLLADGGFIYLEAPSLLAQAPAGLQLYRHGRAGAVFFHLLQRADAGSAASPSEVQP</sequence>
<dbReference type="GO" id="GO:0052913">
    <property type="term" value="F:16S rRNA (guanine(966)-N(2))-methyltransferase activity"/>
    <property type="evidence" value="ECO:0007669"/>
    <property type="project" value="UniProtKB-EC"/>
</dbReference>
<proteinExistence type="predicted"/>
<dbReference type="NCBIfam" id="TIGR00095">
    <property type="entry name" value="16S rRNA (guanine(966)-N(2))-methyltransferase RsmD"/>
    <property type="match status" value="1"/>
</dbReference>
<comment type="caution">
    <text evidence="4">The sequence shown here is derived from an EMBL/GenBank/DDBJ whole genome shotgun (WGS) entry which is preliminary data.</text>
</comment>
<evidence type="ECO:0000256" key="3">
    <source>
        <dbReference type="SAM" id="MobiDB-lite"/>
    </source>
</evidence>
<keyword evidence="5" id="KW-1185">Reference proteome</keyword>
<organism evidence="4 5">
    <name type="scientific">Azohydromonas caseinilytica</name>
    <dbReference type="NCBI Taxonomy" id="2728836"/>
    <lineage>
        <taxon>Bacteria</taxon>
        <taxon>Pseudomonadati</taxon>
        <taxon>Pseudomonadota</taxon>
        <taxon>Betaproteobacteria</taxon>
        <taxon>Burkholderiales</taxon>
        <taxon>Sphaerotilaceae</taxon>
        <taxon>Azohydromonas</taxon>
    </lineage>
</organism>
<dbReference type="InterPro" id="IPR029063">
    <property type="entry name" value="SAM-dependent_MTases_sf"/>
</dbReference>
<evidence type="ECO:0000256" key="1">
    <source>
        <dbReference type="ARBA" id="ARBA00022603"/>
    </source>
</evidence>
<evidence type="ECO:0000313" key="5">
    <source>
        <dbReference type="Proteomes" id="UP000574067"/>
    </source>
</evidence>
<reference evidence="4 5" key="1">
    <citation type="submission" date="2020-04" db="EMBL/GenBank/DDBJ databases">
        <title>Azohydromonas sp. isolated from soil.</title>
        <authorList>
            <person name="Dahal R.H."/>
        </authorList>
    </citation>
    <scope>NUCLEOTIDE SEQUENCE [LARGE SCALE GENOMIC DNA]</scope>
    <source>
        <strain evidence="4 5">G-1-1-14</strain>
    </source>
</reference>
<evidence type="ECO:0000313" key="4">
    <source>
        <dbReference type="EMBL" id="NML13405.1"/>
    </source>
</evidence>
<accession>A0A848F3X5</accession>
<feature type="compositionally biased region" description="Basic and acidic residues" evidence="3">
    <location>
        <begin position="1"/>
        <end position="12"/>
    </location>
</feature>
<feature type="region of interest" description="Disordered" evidence="3">
    <location>
        <begin position="1"/>
        <end position="34"/>
    </location>
</feature>
<dbReference type="PANTHER" id="PTHR43542">
    <property type="entry name" value="METHYLTRANSFERASE"/>
    <property type="match status" value="1"/>
</dbReference>
<dbReference type="SUPFAM" id="SSF53335">
    <property type="entry name" value="S-adenosyl-L-methionine-dependent methyltransferases"/>
    <property type="match status" value="1"/>
</dbReference>
<dbReference type="PANTHER" id="PTHR43542:SF1">
    <property type="entry name" value="METHYLTRANSFERASE"/>
    <property type="match status" value="1"/>
</dbReference>
<dbReference type="EC" id="2.1.1.171" evidence="4"/>
<keyword evidence="1 4" id="KW-0489">Methyltransferase</keyword>
<gene>
    <name evidence="4" type="primary">rsmD</name>
    <name evidence="4" type="ORF">HHL10_00235</name>
</gene>
<dbReference type="AlphaFoldDB" id="A0A848F3X5"/>
<dbReference type="EMBL" id="JABBFW010000001">
    <property type="protein sequence ID" value="NML13405.1"/>
    <property type="molecule type" value="Genomic_DNA"/>
</dbReference>
<protein>
    <submittedName>
        <fullName evidence="4">16S rRNA (Guanine(966)-N(2))-methyltransferase RsmD</fullName>
        <ecNumber evidence="4">2.1.1.171</ecNumber>
    </submittedName>
</protein>
<name>A0A848F3X5_9BURK</name>
<evidence type="ECO:0000256" key="2">
    <source>
        <dbReference type="ARBA" id="ARBA00022679"/>
    </source>
</evidence>
<dbReference type="InterPro" id="IPR004398">
    <property type="entry name" value="RNA_MeTrfase_RsmD"/>
</dbReference>